<sequence length="61" mass="6626">MISRKGVLETRYVWPASNHAGGESINRIRPLSAAALRFTVPLLVATTQRGAANRVRNATHA</sequence>
<accession>A0A5C6CNH8</accession>
<comment type="caution">
    <text evidence="1">The sequence shown here is derived from an EMBL/GenBank/DDBJ whole genome shotgun (WGS) entry which is preliminary data.</text>
</comment>
<protein>
    <submittedName>
        <fullName evidence="1">Uncharacterized protein</fullName>
    </submittedName>
</protein>
<gene>
    <name evidence="1" type="ORF">Pla52o_14650</name>
</gene>
<evidence type="ECO:0000313" key="1">
    <source>
        <dbReference type="EMBL" id="TWU25167.1"/>
    </source>
</evidence>
<evidence type="ECO:0000313" key="2">
    <source>
        <dbReference type="Proteomes" id="UP000316304"/>
    </source>
</evidence>
<proteinExistence type="predicted"/>
<dbReference type="EMBL" id="SJPT01000002">
    <property type="protein sequence ID" value="TWU25167.1"/>
    <property type="molecule type" value="Genomic_DNA"/>
</dbReference>
<organism evidence="1 2">
    <name type="scientific">Novipirellula galeiformis</name>
    <dbReference type="NCBI Taxonomy" id="2528004"/>
    <lineage>
        <taxon>Bacteria</taxon>
        <taxon>Pseudomonadati</taxon>
        <taxon>Planctomycetota</taxon>
        <taxon>Planctomycetia</taxon>
        <taxon>Pirellulales</taxon>
        <taxon>Pirellulaceae</taxon>
        <taxon>Novipirellula</taxon>
    </lineage>
</organism>
<dbReference type="Proteomes" id="UP000316304">
    <property type="component" value="Unassembled WGS sequence"/>
</dbReference>
<dbReference type="AlphaFoldDB" id="A0A5C6CNH8"/>
<keyword evidence="2" id="KW-1185">Reference proteome</keyword>
<reference evidence="1 2" key="1">
    <citation type="submission" date="2019-02" db="EMBL/GenBank/DDBJ databases">
        <title>Deep-cultivation of Planctomycetes and their phenomic and genomic characterization uncovers novel biology.</title>
        <authorList>
            <person name="Wiegand S."/>
            <person name="Jogler M."/>
            <person name="Boedeker C."/>
            <person name="Pinto D."/>
            <person name="Vollmers J."/>
            <person name="Rivas-Marin E."/>
            <person name="Kohn T."/>
            <person name="Peeters S.H."/>
            <person name="Heuer A."/>
            <person name="Rast P."/>
            <person name="Oberbeckmann S."/>
            <person name="Bunk B."/>
            <person name="Jeske O."/>
            <person name="Meyerdierks A."/>
            <person name="Storesund J.E."/>
            <person name="Kallscheuer N."/>
            <person name="Luecker S."/>
            <person name="Lage O.M."/>
            <person name="Pohl T."/>
            <person name="Merkel B.J."/>
            <person name="Hornburger P."/>
            <person name="Mueller R.-W."/>
            <person name="Bruemmer F."/>
            <person name="Labrenz M."/>
            <person name="Spormann A.M."/>
            <person name="Op Den Camp H."/>
            <person name="Overmann J."/>
            <person name="Amann R."/>
            <person name="Jetten M.S.M."/>
            <person name="Mascher T."/>
            <person name="Medema M.H."/>
            <person name="Devos D.P."/>
            <person name="Kaster A.-K."/>
            <person name="Ovreas L."/>
            <person name="Rohde M."/>
            <person name="Galperin M.Y."/>
            <person name="Jogler C."/>
        </authorList>
    </citation>
    <scope>NUCLEOTIDE SEQUENCE [LARGE SCALE GENOMIC DNA]</scope>
    <source>
        <strain evidence="1 2">Pla52o</strain>
    </source>
</reference>
<name>A0A5C6CNH8_9BACT</name>